<evidence type="ECO:0000256" key="3">
    <source>
        <dbReference type="ARBA" id="ARBA00022729"/>
    </source>
</evidence>
<comment type="similarity">
    <text evidence="2">Belongs to the SusD family.</text>
</comment>
<evidence type="ECO:0000313" key="8">
    <source>
        <dbReference type="EMBL" id="OHX64634.1"/>
    </source>
</evidence>
<dbReference type="InterPro" id="IPR011990">
    <property type="entry name" value="TPR-like_helical_dom_sf"/>
</dbReference>
<feature type="domain" description="SusD-like N-terminal" evidence="7">
    <location>
        <begin position="23"/>
        <end position="222"/>
    </location>
</feature>
<dbReference type="STRING" id="915059.NH26_23985"/>
<accession>A0A1S1YUE1</accession>
<dbReference type="Pfam" id="PF07980">
    <property type="entry name" value="SusD_RagB"/>
    <property type="match status" value="1"/>
</dbReference>
<dbReference type="OrthoDB" id="691907at2"/>
<dbReference type="CDD" id="cd08977">
    <property type="entry name" value="SusD"/>
    <property type="match status" value="1"/>
</dbReference>
<organism evidence="8 9">
    <name type="scientific">Flammeovirga pacifica</name>
    <dbReference type="NCBI Taxonomy" id="915059"/>
    <lineage>
        <taxon>Bacteria</taxon>
        <taxon>Pseudomonadati</taxon>
        <taxon>Bacteroidota</taxon>
        <taxon>Cytophagia</taxon>
        <taxon>Cytophagales</taxon>
        <taxon>Flammeovirgaceae</taxon>
        <taxon>Flammeovirga</taxon>
    </lineage>
</organism>
<dbReference type="SUPFAM" id="SSF48452">
    <property type="entry name" value="TPR-like"/>
    <property type="match status" value="1"/>
</dbReference>
<reference evidence="8 9" key="1">
    <citation type="journal article" date="2012" name="Int. J. Syst. Evol. Microbiol.">
        <title>Flammeovirga pacifica sp. nov., isolated from deep-sea sediment.</title>
        <authorList>
            <person name="Xu H."/>
            <person name="Fu Y."/>
            <person name="Yang N."/>
            <person name="Ding Z."/>
            <person name="Lai Q."/>
            <person name="Zeng R."/>
        </authorList>
    </citation>
    <scope>NUCLEOTIDE SEQUENCE [LARGE SCALE GENOMIC DNA]</scope>
    <source>
        <strain evidence="9">DSM 24597 / LMG 26175 / WPAGA1</strain>
    </source>
</reference>
<dbReference type="RefSeq" id="WP_044217219.1">
    <property type="nucleotide sequence ID" value="NZ_JRYR02000002.1"/>
</dbReference>
<evidence type="ECO:0000256" key="5">
    <source>
        <dbReference type="ARBA" id="ARBA00023237"/>
    </source>
</evidence>
<proteinExistence type="inferred from homology"/>
<feature type="domain" description="RagB/SusD" evidence="6">
    <location>
        <begin position="392"/>
        <end position="556"/>
    </location>
</feature>
<evidence type="ECO:0000256" key="1">
    <source>
        <dbReference type="ARBA" id="ARBA00004442"/>
    </source>
</evidence>
<dbReference type="InterPro" id="IPR033985">
    <property type="entry name" value="SusD-like_N"/>
</dbReference>
<dbReference type="AlphaFoldDB" id="A0A1S1YUE1"/>
<dbReference type="Proteomes" id="UP000179797">
    <property type="component" value="Unassembled WGS sequence"/>
</dbReference>
<dbReference type="EMBL" id="JRYR02000002">
    <property type="protein sequence ID" value="OHX64634.1"/>
    <property type="molecule type" value="Genomic_DNA"/>
</dbReference>
<protein>
    <recommendedName>
        <fullName evidence="10">RagB/SusD family nutrient uptake outer membrane protein</fullName>
    </recommendedName>
</protein>
<keyword evidence="4" id="KW-0472">Membrane</keyword>
<dbReference type="Gene3D" id="1.25.40.390">
    <property type="match status" value="1"/>
</dbReference>
<evidence type="ECO:0008006" key="10">
    <source>
        <dbReference type="Google" id="ProtNLM"/>
    </source>
</evidence>
<evidence type="ECO:0000259" key="7">
    <source>
        <dbReference type="Pfam" id="PF14322"/>
    </source>
</evidence>
<evidence type="ECO:0000256" key="2">
    <source>
        <dbReference type="ARBA" id="ARBA00006275"/>
    </source>
</evidence>
<sequence>MNKKHIIKLVAVILLGMTTACQNFLDVEPRNQWTTDTYYNTEKKADLAVAGMLSVFMGGNLYGENLSMSMQYGTDEGYYSRGWDDNWPVSTYTYVSNSIHVEKTWSALYQVIHNANLLIENLDKTSFDAETYNFYIAEARFLRALAYQNLATWWNEVPLRVKPTSVQSDNVLAPSSQEDVYKLIEEDYKFAAMHLPHAKDASYVHGRPNKMAAEGLLSRAYLKMATYPMKQTQYFDSAMVHLDNIIYKDGWHQLRTSADDSLGYRQLFLNYIGGTYDLQESLFEITYSNNIDIGMPGMSSIGNRNGLSFDYKAVGHPSTNHRSVQVSPVFARLYEGEDKRRQWNIPGIMYTGAQKVARVPTLFAPQYTPGKFRRWEPANWDDVDQNNPVEEYVLLTNETIVERNLSPINFPIMRFSDVLLMYAEAANEVNGGPTASAIQCLNQVRQRAGLEVIELSNPEKIASKDAFFAELMDERFRELAFEGIRKHDLIRWEKMEERLQFLKETMEAHPDYDPNYWTTPGISRPINNFNPAKHYELPYPLQELNVNTALRQKDNW</sequence>
<evidence type="ECO:0000256" key="4">
    <source>
        <dbReference type="ARBA" id="ARBA00023136"/>
    </source>
</evidence>
<evidence type="ECO:0000259" key="6">
    <source>
        <dbReference type="Pfam" id="PF07980"/>
    </source>
</evidence>
<name>A0A1S1YUE1_FLAPC</name>
<gene>
    <name evidence="8" type="ORF">NH26_23985</name>
</gene>
<comment type="subcellular location">
    <subcellularLocation>
        <location evidence="1">Cell outer membrane</location>
    </subcellularLocation>
</comment>
<dbReference type="PROSITE" id="PS51257">
    <property type="entry name" value="PROKAR_LIPOPROTEIN"/>
    <property type="match status" value="1"/>
</dbReference>
<dbReference type="InterPro" id="IPR012944">
    <property type="entry name" value="SusD_RagB_dom"/>
</dbReference>
<dbReference type="GO" id="GO:0009279">
    <property type="term" value="C:cell outer membrane"/>
    <property type="evidence" value="ECO:0007669"/>
    <property type="project" value="UniProtKB-SubCell"/>
</dbReference>
<keyword evidence="5" id="KW-0998">Cell outer membrane</keyword>
<dbReference type="Pfam" id="PF14322">
    <property type="entry name" value="SusD-like_3"/>
    <property type="match status" value="1"/>
</dbReference>
<evidence type="ECO:0000313" key="9">
    <source>
        <dbReference type="Proteomes" id="UP000179797"/>
    </source>
</evidence>
<comment type="caution">
    <text evidence="8">The sequence shown here is derived from an EMBL/GenBank/DDBJ whole genome shotgun (WGS) entry which is preliminary data.</text>
</comment>
<keyword evidence="9" id="KW-1185">Reference proteome</keyword>
<keyword evidence="3" id="KW-0732">Signal</keyword>